<name>A0A9D4C9U5_DREPO</name>
<keyword evidence="2" id="KW-1185">Reference proteome</keyword>
<organism evidence="1 2">
    <name type="scientific">Dreissena polymorpha</name>
    <name type="common">Zebra mussel</name>
    <name type="synonym">Mytilus polymorpha</name>
    <dbReference type="NCBI Taxonomy" id="45954"/>
    <lineage>
        <taxon>Eukaryota</taxon>
        <taxon>Metazoa</taxon>
        <taxon>Spiralia</taxon>
        <taxon>Lophotrochozoa</taxon>
        <taxon>Mollusca</taxon>
        <taxon>Bivalvia</taxon>
        <taxon>Autobranchia</taxon>
        <taxon>Heteroconchia</taxon>
        <taxon>Euheterodonta</taxon>
        <taxon>Imparidentia</taxon>
        <taxon>Neoheterodontei</taxon>
        <taxon>Myida</taxon>
        <taxon>Dreissenoidea</taxon>
        <taxon>Dreissenidae</taxon>
        <taxon>Dreissena</taxon>
    </lineage>
</organism>
<dbReference type="AlphaFoldDB" id="A0A9D4C9U5"/>
<evidence type="ECO:0000313" key="2">
    <source>
        <dbReference type="Proteomes" id="UP000828390"/>
    </source>
</evidence>
<protein>
    <submittedName>
        <fullName evidence="1">Uncharacterized protein</fullName>
    </submittedName>
</protein>
<reference evidence="1" key="2">
    <citation type="submission" date="2020-11" db="EMBL/GenBank/DDBJ databases">
        <authorList>
            <person name="McCartney M.A."/>
            <person name="Auch B."/>
            <person name="Kono T."/>
            <person name="Mallez S."/>
            <person name="Becker A."/>
            <person name="Gohl D.M."/>
            <person name="Silverstein K.A.T."/>
            <person name="Koren S."/>
            <person name="Bechman K.B."/>
            <person name="Herman A."/>
            <person name="Abrahante J.E."/>
            <person name="Garbe J."/>
        </authorList>
    </citation>
    <scope>NUCLEOTIDE SEQUENCE</scope>
    <source>
        <strain evidence="1">Duluth1</strain>
        <tissue evidence="1">Whole animal</tissue>
    </source>
</reference>
<dbReference type="Proteomes" id="UP000828390">
    <property type="component" value="Unassembled WGS sequence"/>
</dbReference>
<accession>A0A9D4C9U5</accession>
<evidence type="ECO:0000313" key="1">
    <source>
        <dbReference type="EMBL" id="KAH3719640.1"/>
    </source>
</evidence>
<comment type="caution">
    <text evidence="1">The sequence shown here is derived from an EMBL/GenBank/DDBJ whole genome shotgun (WGS) entry which is preliminary data.</text>
</comment>
<dbReference type="EMBL" id="JAIWYP010000013">
    <property type="protein sequence ID" value="KAH3719640.1"/>
    <property type="molecule type" value="Genomic_DNA"/>
</dbReference>
<proteinExistence type="predicted"/>
<reference evidence="1" key="1">
    <citation type="journal article" date="2019" name="bioRxiv">
        <title>The Genome of the Zebra Mussel, Dreissena polymorpha: A Resource for Invasive Species Research.</title>
        <authorList>
            <person name="McCartney M.A."/>
            <person name="Auch B."/>
            <person name="Kono T."/>
            <person name="Mallez S."/>
            <person name="Zhang Y."/>
            <person name="Obille A."/>
            <person name="Becker A."/>
            <person name="Abrahante J.E."/>
            <person name="Garbe J."/>
            <person name="Badalamenti J.P."/>
            <person name="Herman A."/>
            <person name="Mangelson H."/>
            <person name="Liachko I."/>
            <person name="Sullivan S."/>
            <person name="Sone E.D."/>
            <person name="Koren S."/>
            <person name="Silverstein K.A.T."/>
            <person name="Beckman K.B."/>
            <person name="Gohl D.M."/>
        </authorList>
    </citation>
    <scope>NUCLEOTIDE SEQUENCE</scope>
    <source>
        <strain evidence="1">Duluth1</strain>
        <tissue evidence="1">Whole animal</tissue>
    </source>
</reference>
<sequence length="82" mass="9375">MSSSMGDRLGIPGAVDTFPSVCLPIQHARSNGAYFKCSFRDLHQRLRQYHVERTGSRPTTAVKQRRARPVLGWVTAWEYRVL</sequence>
<gene>
    <name evidence="1" type="ORF">DPMN_062490</name>
</gene>